<dbReference type="Pfam" id="PF13545">
    <property type="entry name" value="HTH_Crp_2"/>
    <property type="match status" value="1"/>
</dbReference>
<name>A0A1W1YSL6_9BACT</name>
<dbReference type="InterPro" id="IPR012318">
    <property type="entry name" value="HTH_CRP"/>
</dbReference>
<dbReference type="InterPro" id="IPR018490">
    <property type="entry name" value="cNMP-bd_dom_sf"/>
</dbReference>
<dbReference type="Pfam" id="PF00027">
    <property type="entry name" value="cNMP_binding"/>
    <property type="match status" value="1"/>
</dbReference>
<reference evidence="6 7" key="1">
    <citation type="submission" date="2017-04" db="EMBL/GenBank/DDBJ databases">
        <authorList>
            <person name="Afonso C.L."/>
            <person name="Miller P.J."/>
            <person name="Scott M.A."/>
            <person name="Spackman E."/>
            <person name="Goraichik I."/>
            <person name="Dimitrov K.M."/>
            <person name="Suarez D.L."/>
            <person name="Swayne D.E."/>
        </authorList>
    </citation>
    <scope>NUCLEOTIDE SEQUENCE [LARGE SCALE GENOMIC DNA]</scope>
    <source>
        <strain evidence="6 7">DSM 3385</strain>
    </source>
</reference>
<proteinExistence type="predicted"/>
<dbReference type="CDD" id="cd00038">
    <property type="entry name" value="CAP_ED"/>
    <property type="match status" value="1"/>
</dbReference>
<dbReference type="SUPFAM" id="SSF46785">
    <property type="entry name" value="Winged helix' DNA-binding domain"/>
    <property type="match status" value="1"/>
</dbReference>
<dbReference type="Gene3D" id="2.60.120.10">
    <property type="entry name" value="Jelly Rolls"/>
    <property type="match status" value="1"/>
</dbReference>
<dbReference type="SMART" id="SM00100">
    <property type="entry name" value="cNMP"/>
    <property type="match status" value="1"/>
</dbReference>
<keyword evidence="2" id="KW-0238">DNA-binding</keyword>
<sequence length="232" mass="25254">MDKNIIPMDTTCQKIRTIPLFSGLNKEDFEGITAIAQRKKYKKGELIFNEGDEGNGFYIVETGKVKIFKLSFGGKEQILHIYGPGKPFGEVPVFTGKNFPATAQAVVGSTLIFFPRKDFIARITENPSLALNMLAVLSKRLREFTVMVENLALKEVPARLASYLGVLTKEQNNLSVVTLPVSKNQLAGLLGTTPETLSRIFSKMSGQGLIGVDRGIISILDAQGVADMAEGG</sequence>
<protein>
    <submittedName>
        <fullName evidence="6">Transcriptional regulator, Crp/Fnr family</fullName>
    </submittedName>
</protein>
<dbReference type="SMART" id="SM00419">
    <property type="entry name" value="HTH_CRP"/>
    <property type="match status" value="1"/>
</dbReference>
<dbReference type="EMBL" id="FWXY01000001">
    <property type="protein sequence ID" value="SMC38708.1"/>
    <property type="molecule type" value="Genomic_DNA"/>
</dbReference>
<dbReference type="STRING" id="1121400.SAMN02746065_101276"/>
<organism evidence="6 7">
    <name type="scientific">Desulfocicer vacuolatum DSM 3385</name>
    <dbReference type="NCBI Taxonomy" id="1121400"/>
    <lineage>
        <taxon>Bacteria</taxon>
        <taxon>Pseudomonadati</taxon>
        <taxon>Thermodesulfobacteriota</taxon>
        <taxon>Desulfobacteria</taxon>
        <taxon>Desulfobacterales</taxon>
        <taxon>Desulfobacteraceae</taxon>
        <taxon>Desulfocicer</taxon>
    </lineage>
</organism>
<dbReference type="PRINTS" id="PR00034">
    <property type="entry name" value="HTHCRP"/>
</dbReference>
<keyword evidence="3" id="KW-0804">Transcription</keyword>
<dbReference type="PANTHER" id="PTHR24567">
    <property type="entry name" value="CRP FAMILY TRANSCRIPTIONAL REGULATORY PROTEIN"/>
    <property type="match status" value="1"/>
</dbReference>
<dbReference type="SUPFAM" id="SSF51206">
    <property type="entry name" value="cAMP-binding domain-like"/>
    <property type="match status" value="1"/>
</dbReference>
<dbReference type="PROSITE" id="PS51063">
    <property type="entry name" value="HTH_CRP_2"/>
    <property type="match status" value="1"/>
</dbReference>
<dbReference type="GO" id="GO:0005829">
    <property type="term" value="C:cytosol"/>
    <property type="evidence" value="ECO:0007669"/>
    <property type="project" value="TreeGrafter"/>
</dbReference>
<evidence type="ECO:0000313" key="6">
    <source>
        <dbReference type="EMBL" id="SMC38708.1"/>
    </source>
</evidence>
<feature type="domain" description="HTH crp-type" evidence="5">
    <location>
        <begin position="154"/>
        <end position="223"/>
    </location>
</feature>
<evidence type="ECO:0000256" key="2">
    <source>
        <dbReference type="ARBA" id="ARBA00023125"/>
    </source>
</evidence>
<dbReference type="Gene3D" id="1.10.10.10">
    <property type="entry name" value="Winged helix-like DNA-binding domain superfamily/Winged helix DNA-binding domain"/>
    <property type="match status" value="1"/>
</dbReference>
<feature type="domain" description="Cyclic nucleotide-binding" evidence="4">
    <location>
        <begin position="20"/>
        <end position="119"/>
    </location>
</feature>
<dbReference type="PROSITE" id="PS50042">
    <property type="entry name" value="CNMP_BINDING_3"/>
    <property type="match status" value="1"/>
</dbReference>
<evidence type="ECO:0000259" key="5">
    <source>
        <dbReference type="PROSITE" id="PS51063"/>
    </source>
</evidence>
<dbReference type="InterPro" id="IPR036390">
    <property type="entry name" value="WH_DNA-bd_sf"/>
</dbReference>
<evidence type="ECO:0000256" key="3">
    <source>
        <dbReference type="ARBA" id="ARBA00023163"/>
    </source>
</evidence>
<keyword evidence="7" id="KW-1185">Reference proteome</keyword>
<evidence type="ECO:0000256" key="1">
    <source>
        <dbReference type="ARBA" id="ARBA00023015"/>
    </source>
</evidence>
<accession>A0A1W1YSL6</accession>
<dbReference type="InterPro" id="IPR014710">
    <property type="entry name" value="RmlC-like_jellyroll"/>
</dbReference>
<dbReference type="Proteomes" id="UP000192418">
    <property type="component" value="Unassembled WGS sequence"/>
</dbReference>
<dbReference type="PANTHER" id="PTHR24567:SF74">
    <property type="entry name" value="HTH-TYPE TRANSCRIPTIONAL REGULATOR ARCR"/>
    <property type="match status" value="1"/>
</dbReference>
<evidence type="ECO:0000259" key="4">
    <source>
        <dbReference type="PROSITE" id="PS50042"/>
    </source>
</evidence>
<dbReference type="GO" id="GO:0003677">
    <property type="term" value="F:DNA binding"/>
    <property type="evidence" value="ECO:0007669"/>
    <property type="project" value="UniProtKB-KW"/>
</dbReference>
<dbReference type="InterPro" id="IPR000595">
    <property type="entry name" value="cNMP-bd_dom"/>
</dbReference>
<gene>
    <name evidence="6" type="ORF">SAMN02746065_101276</name>
</gene>
<dbReference type="InterPro" id="IPR036388">
    <property type="entry name" value="WH-like_DNA-bd_sf"/>
</dbReference>
<dbReference type="InterPro" id="IPR050397">
    <property type="entry name" value="Env_Response_Regulators"/>
</dbReference>
<evidence type="ECO:0000313" key="7">
    <source>
        <dbReference type="Proteomes" id="UP000192418"/>
    </source>
</evidence>
<keyword evidence="1" id="KW-0805">Transcription regulation</keyword>
<dbReference type="GO" id="GO:0003700">
    <property type="term" value="F:DNA-binding transcription factor activity"/>
    <property type="evidence" value="ECO:0007669"/>
    <property type="project" value="TreeGrafter"/>
</dbReference>
<dbReference type="AlphaFoldDB" id="A0A1W1YSL6"/>